<dbReference type="InterPro" id="IPR053927">
    <property type="entry name" value="FlgK_helical"/>
</dbReference>
<evidence type="ECO:0000256" key="2">
    <source>
        <dbReference type="ARBA" id="ARBA00004613"/>
    </source>
</evidence>
<dbReference type="OrthoDB" id="9802553at2"/>
<comment type="subcellular location">
    <subcellularLocation>
        <location evidence="1">Bacterial flagellum</location>
    </subcellularLocation>
    <subcellularLocation>
        <location evidence="2">Secreted</location>
    </subcellularLocation>
</comment>
<evidence type="ECO:0000256" key="1">
    <source>
        <dbReference type="ARBA" id="ARBA00004365"/>
    </source>
</evidence>
<keyword evidence="5" id="KW-0964">Secreted</keyword>
<evidence type="ECO:0000256" key="4">
    <source>
        <dbReference type="ARBA" id="ARBA00016244"/>
    </source>
</evidence>
<dbReference type="EMBL" id="CP023344">
    <property type="protein sequence ID" value="ATC64114.1"/>
    <property type="molecule type" value="Genomic_DNA"/>
</dbReference>
<dbReference type="GO" id="GO:0005576">
    <property type="term" value="C:extracellular region"/>
    <property type="evidence" value="ECO:0007669"/>
    <property type="project" value="UniProtKB-SubCell"/>
</dbReference>
<sequence>MSGLFGALSNGIKALNAQSRAIETAGRNLANVNNPNYARQRIVYGDRGTVQTPLGAQSLGLEAKQIEQMRDFLLDRQVVRENSLKSSYETQQAAYQKAQAGLGQSIDRAGETDTTGAAGSGSGISESLSDFFNSFQSFAARPTDPGEKQTLIQKAGVLTDRIQITDNRLAEVQSDLTFQASADVDDANRILSSIAELNAQIGRFEINAPGTAVDLRDQRQAQLEELSKKISFETQPDPAGSGQINVLARDGSGNPVVLVNLATVAGPLSLSGATISGGTPSTALNVTGGSIKGAIIARDTGVQDLRDNLDALASQLVTSVNAAYAPSGGTFFNAAGVTAGTISLATGLNATTLKATTPTGAAGDNNIAKAVANLANTSFSTSGGDAIDGTFSQFYSTTVANFGQTLSTTNSRVTEQTNIENLVRTQRDGVSGVSLDEEMTDLMKYQRSFQASSRVIQVIDELLDTIVNRLGVG</sequence>
<evidence type="ECO:0000256" key="6">
    <source>
        <dbReference type="ARBA" id="ARBA00023143"/>
    </source>
</evidence>
<dbReference type="SUPFAM" id="SSF64518">
    <property type="entry name" value="Phase 1 flagellin"/>
    <property type="match status" value="1"/>
</dbReference>
<dbReference type="GO" id="GO:0044780">
    <property type="term" value="P:bacterial-type flagellum assembly"/>
    <property type="evidence" value="ECO:0007669"/>
    <property type="project" value="InterPro"/>
</dbReference>
<dbReference type="InterPro" id="IPR002371">
    <property type="entry name" value="FlgK"/>
</dbReference>
<dbReference type="Pfam" id="PF06429">
    <property type="entry name" value="Flg_bbr_C"/>
    <property type="match status" value="1"/>
</dbReference>
<feature type="domain" description="Flagellar basal-body/hook protein C-terminal" evidence="7">
    <location>
        <begin position="431"/>
        <end position="468"/>
    </location>
</feature>
<feature type="domain" description="Flagellar hook-associated protein FlgK helical" evidence="8">
    <location>
        <begin position="120"/>
        <end position="323"/>
    </location>
</feature>
<evidence type="ECO:0000259" key="7">
    <source>
        <dbReference type="Pfam" id="PF06429"/>
    </source>
</evidence>
<protein>
    <recommendedName>
        <fullName evidence="4">Flagellar hook-associated protein 1</fullName>
    </recommendedName>
</protein>
<gene>
    <name evidence="9" type="primary">flgK</name>
    <name evidence="9" type="ORF">CMV30_09190</name>
</gene>
<dbReference type="NCBIfam" id="TIGR02492">
    <property type="entry name" value="flgK_ends"/>
    <property type="match status" value="1"/>
</dbReference>
<dbReference type="Pfam" id="PF22638">
    <property type="entry name" value="FlgK_D1"/>
    <property type="match status" value="1"/>
</dbReference>
<comment type="similarity">
    <text evidence="3">Belongs to the flagella basal body rod proteins family.</text>
</comment>
<evidence type="ECO:0000259" key="8">
    <source>
        <dbReference type="Pfam" id="PF22638"/>
    </source>
</evidence>
<accession>A0A290Q6I7</accession>
<keyword evidence="10" id="KW-1185">Reference proteome</keyword>
<dbReference type="GO" id="GO:0005198">
    <property type="term" value="F:structural molecule activity"/>
    <property type="evidence" value="ECO:0007669"/>
    <property type="project" value="InterPro"/>
</dbReference>
<dbReference type="InterPro" id="IPR010930">
    <property type="entry name" value="Flg_bb/hook_C_dom"/>
</dbReference>
<dbReference type="Proteomes" id="UP000217265">
    <property type="component" value="Chromosome"/>
</dbReference>
<keyword evidence="6" id="KW-0975">Bacterial flagellum</keyword>
<keyword evidence="9" id="KW-0966">Cell projection</keyword>
<dbReference type="RefSeq" id="WP_096055746.1">
    <property type="nucleotide sequence ID" value="NZ_CP023344.1"/>
</dbReference>
<name>A0A290Q6I7_9BACT</name>
<keyword evidence="9" id="KW-0969">Cilium</keyword>
<proteinExistence type="inferred from homology"/>
<evidence type="ECO:0000313" key="9">
    <source>
        <dbReference type="EMBL" id="ATC64114.1"/>
    </source>
</evidence>
<evidence type="ECO:0000256" key="5">
    <source>
        <dbReference type="ARBA" id="ARBA00022525"/>
    </source>
</evidence>
<dbReference type="GO" id="GO:0009424">
    <property type="term" value="C:bacterial-type flagellum hook"/>
    <property type="evidence" value="ECO:0007669"/>
    <property type="project" value="InterPro"/>
</dbReference>
<dbReference type="KEGG" id="vbh:CMV30_09190"/>
<dbReference type="PANTHER" id="PTHR30033">
    <property type="entry name" value="FLAGELLAR HOOK-ASSOCIATED PROTEIN 1"/>
    <property type="match status" value="1"/>
</dbReference>
<dbReference type="PANTHER" id="PTHR30033:SF1">
    <property type="entry name" value="FLAGELLAR HOOK-ASSOCIATED PROTEIN 1"/>
    <property type="match status" value="1"/>
</dbReference>
<evidence type="ECO:0000256" key="3">
    <source>
        <dbReference type="ARBA" id="ARBA00009677"/>
    </source>
</evidence>
<keyword evidence="9" id="KW-0282">Flagellum</keyword>
<organism evidence="9 10">
    <name type="scientific">Nibricoccus aquaticus</name>
    <dbReference type="NCBI Taxonomy" id="2576891"/>
    <lineage>
        <taxon>Bacteria</taxon>
        <taxon>Pseudomonadati</taxon>
        <taxon>Verrucomicrobiota</taxon>
        <taxon>Opitutia</taxon>
        <taxon>Opitutales</taxon>
        <taxon>Opitutaceae</taxon>
        <taxon>Nibricoccus</taxon>
    </lineage>
</organism>
<evidence type="ECO:0000313" key="10">
    <source>
        <dbReference type="Proteomes" id="UP000217265"/>
    </source>
</evidence>
<reference evidence="9 10" key="1">
    <citation type="submission" date="2017-09" db="EMBL/GenBank/DDBJ databases">
        <title>Complete genome sequence of Verrucomicrobial strain HZ-65, isolated from freshwater.</title>
        <authorList>
            <person name="Choi A."/>
        </authorList>
    </citation>
    <scope>NUCLEOTIDE SEQUENCE [LARGE SCALE GENOMIC DNA]</scope>
    <source>
        <strain evidence="9 10">HZ-65</strain>
    </source>
</reference>
<dbReference type="AlphaFoldDB" id="A0A290Q6I7"/>